<keyword evidence="6" id="KW-0676">Redox-active center</keyword>
<keyword evidence="3" id="KW-0285">Flavoprotein</keyword>
<dbReference type="AlphaFoldDB" id="A0A852TMW5"/>
<dbReference type="Proteomes" id="UP000589036">
    <property type="component" value="Unassembled WGS sequence"/>
</dbReference>
<feature type="domain" description="Pyridine nucleotide-disulphide oxidoreductase dimerisation" evidence="7">
    <location>
        <begin position="339"/>
        <end position="442"/>
    </location>
</feature>
<dbReference type="InterPro" id="IPR036188">
    <property type="entry name" value="FAD/NAD-bd_sf"/>
</dbReference>
<accession>A0A852TMW5</accession>
<comment type="caution">
    <text evidence="9">The sequence shown here is derived from an EMBL/GenBank/DDBJ whole genome shotgun (WGS) entry which is preliminary data.</text>
</comment>
<sequence>MERRVNDRTRLVVIGGDAGGMSAASQARRRCGPDDLEIVALERGDHTSYSACGIPYLVGGTVPSADELIARDPATFIRDHAIDVRTGTEATDVDLDRRVVRTVDAQGAEREERFDRLMIATGAVPIRPDWPGSDAEGIFGVQTLADGIRVREYVDERRPRRAVVVGGGYIGLEMAEAFLERGMRVDLVEAAPEPMGTLDPDMGRLVREAVCAMGVEFHPGAKVTGFETAGGRVSAVVTEQAVHEADIVVLGMGVRPDSDLARRAGLRIGPTGGIAVDRRMRTSASDVWAAGDCVETFHRVSRAPVAIALGTHANKQGRVAGTNIGGGYAHFAGVVGTAITKICGLEVSRTGLNEKEAQRAGFEFETVTVESTTRAGYYPGATTMCLKLLAERRTGRLLGGQIVGRENAGKRVDVLATALWNDMSVEEVSGMDLGYAPPFSPVWDPVLIAARKLSEKTEASPG</sequence>
<dbReference type="SUPFAM" id="SSF55424">
    <property type="entry name" value="FAD/NAD-linked reductases, dimerisation (C-terminal) domain"/>
    <property type="match status" value="1"/>
</dbReference>
<evidence type="ECO:0000256" key="2">
    <source>
        <dbReference type="ARBA" id="ARBA00009130"/>
    </source>
</evidence>
<evidence type="ECO:0000313" key="10">
    <source>
        <dbReference type="Proteomes" id="UP000589036"/>
    </source>
</evidence>
<dbReference type="InterPro" id="IPR023753">
    <property type="entry name" value="FAD/NAD-binding_dom"/>
</dbReference>
<dbReference type="PANTHER" id="PTHR43429:SF1">
    <property type="entry name" value="NAD(P)H SULFUR OXIDOREDUCTASE (COA-DEPENDENT)"/>
    <property type="match status" value="1"/>
</dbReference>
<dbReference type="Gene3D" id="3.50.50.60">
    <property type="entry name" value="FAD/NAD(P)-binding domain"/>
    <property type="match status" value="2"/>
</dbReference>
<keyword evidence="10" id="KW-1185">Reference proteome</keyword>
<dbReference type="InterPro" id="IPR004099">
    <property type="entry name" value="Pyr_nucl-diS_OxRdtase_dimer"/>
</dbReference>
<reference evidence="9 10" key="1">
    <citation type="submission" date="2020-07" db="EMBL/GenBank/DDBJ databases">
        <title>Sequencing the genomes of 1000 actinobacteria strains.</title>
        <authorList>
            <person name="Klenk H.-P."/>
        </authorList>
    </citation>
    <scope>NUCLEOTIDE SEQUENCE [LARGE SCALE GENOMIC DNA]</scope>
    <source>
        <strain evidence="9 10">CXB654</strain>
    </source>
</reference>
<dbReference type="GO" id="GO:0016491">
    <property type="term" value="F:oxidoreductase activity"/>
    <property type="evidence" value="ECO:0007669"/>
    <property type="project" value="UniProtKB-KW"/>
</dbReference>
<evidence type="ECO:0000259" key="7">
    <source>
        <dbReference type="Pfam" id="PF02852"/>
    </source>
</evidence>
<dbReference type="InterPro" id="IPR016156">
    <property type="entry name" value="FAD/NAD-linked_Rdtase_dimer_sf"/>
</dbReference>
<dbReference type="SUPFAM" id="SSF51905">
    <property type="entry name" value="FAD/NAD(P)-binding domain"/>
    <property type="match status" value="1"/>
</dbReference>
<evidence type="ECO:0000256" key="4">
    <source>
        <dbReference type="ARBA" id="ARBA00022827"/>
    </source>
</evidence>
<dbReference type="Pfam" id="PF07992">
    <property type="entry name" value="Pyr_redox_2"/>
    <property type="match status" value="1"/>
</dbReference>
<evidence type="ECO:0000256" key="1">
    <source>
        <dbReference type="ARBA" id="ARBA00001974"/>
    </source>
</evidence>
<evidence type="ECO:0000259" key="8">
    <source>
        <dbReference type="Pfam" id="PF07992"/>
    </source>
</evidence>
<evidence type="ECO:0000256" key="5">
    <source>
        <dbReference type="ARBA" id="ARBA00023002"/>
    </source>
</evidence>
<dbReference type="Pfam" id="PF02852">
    <property type="entry name" value="Pyr_redox_dim"/>
    <property type="match status" value="1"/>
</dbReference>
<organism evidence="9 10">
    <name type="scientific">Spinactinospora alkalitolerans</name>
    <dbReference type="NCBI Taxonomy" id="687207"/>
    <lineage>
        <taxon>Bacteria</taxon>
        <taxon>Bacillati</taxon>
        <taxon>Actinomycetota</taxon>
        <taxon>Actinomycetes</taxon>
        <taxon>Streptosporangiales</taxon>
        <taxon>Nocardiopsidaceae</taxon>
        <taxon>Spinactinospora</taxon>
    </lineage>
</organism>
<dbReference type="RefSeq" id="WP_179641237.1">
    <property type="nucleotide sequence ID" value="NZ_BAAAYY010000005.1"/>
</dbReference>
<keyword evidence="4" id="KW-0274">FAD</keyword>
<comment type="similarity">
    <text evidence="2">Belongs to the class-III pyridine nucleotide-disulfide oxidoreductase family.</text>
</comment>
<dbReference type="PRINTS" id="PR00411">
    <property type="entry name" value="PNDRDTASEI"/>
</dbReference>
<dbReference type="InterPro" id="IPR050260">
    <property type="entry name" value="FAD-bd_OxRdtase"/>
</dbReference>
<evidence type="ECO:0000256" key="3">
    <source>
        <dbReference type="ARBA" id="ARBA00022630"/>
    </source>
</evidence>
<dbReference type="EMBL" id="JACCCC010000001">
    <property type="protein sequence ID" value="NYE44925.1"/>
    <property type="molecule type" value="Genomic_DNA"/>
</dbReference>
<evidence type="ECO:0000313" key="9">
    <source>
        <dbReference type="EMBL" id="NYE44925.1"/>
    </source>
</evidence>
<dbReference type="PANTHER" id="PTHR43429">
    <property type="entry name" value="PYRIDINE NUCLEOTIDE-DISULFIDE OXIDOREDUCTASE DOMAIN-CONTAINING"/>
    <property type="match status" value="1"/>
</dbReference>
<dbReference type="PRINTS" id="PR00368">
    <property type="entry name" value="FADPNR"/>
</dbReference>
<name>A0A852TMW5_9ACTN</name>
<keyword evidence="5" id="KW-0560">Oxidoreductase</keyword>
<proteinExistence type="inferred from homology"/>
<comment type="cofactor">
    <cofactor evidence="1">
        <name>FAD</name>
        <dbReference type="ChEBI" id="CHEBI:57692"/>
    </cofactor>
</comment>
<gene>
    <name evidence="9" type="ORF">HDA32_000045</name>
</gene>
<protein>
    <submittedName>
        <fullName evidence="9">NADPH-dependent 2,4-dienoyl-CoA reductase/sulfur reductase-like enzyme</fullName>
    </submittedName>
</protein>
<feature type="domain" description="FAD/NAD(P)-binding" evidence="8">
    <location>
        <begin position="10"/>
        <end position="308"/>
    </location>
</feature>
<evidence type="ECO:0000256" key="6">
    <source>
        <dbReference type="ARBA" id="ARBA00023284"/>
    </source>
</evidence>